<dbReference type="EMBL" id="KF170422">
    <property type="protein sequence ID" value="AGO88014.1"/>
    <property type="molecule type" value="Genomic_DNA"/>
</dbReference>
<name>S4W7U9_9BACT</name>
<dbReference type="SMART" id="SM00849">
    <property type="entry name" value="Lactamase_B"/>
    <property type="match status" value="1"/>
</dbReference>
<dbReference type="InterPro" id="IPR036873">
    <property type="entry name" value="Rhodanese-like_dom_sf"/>
</dbReference>
<dbReference type="Pfam" id="PF00581">
    <property type="entry name" value="Rhodanese"/>
    <property type="match status" value="1"/>
</dbReference>
<proteinExistence type="predicted"/>
<dbReference type="AlphaFoldDB" id="S4W7U9"/>
<dbReference type="PANTHER" id="PTHR43084">
    <property type="entry name" value="PERSULFIDE DIOXYGENASE ETHE1"/>
    <property type="match status" value="1"/>
</dbReference>
<dbReference type="InterPro" id="IPR036866">
    <property type="entry name" value="RibonucZ/Hydroxyglut_hydro"/>
</dbReference>
<dbReference type="InterPro" id="IPR001763">
    <property type="entry name" value="Rhodanese-like_dom"/>
</dbReference>
<accession>S4W7U9</accession>
<dbReference type="Pfam" id="PF00753">
    <property type="entry name" value="Lactamase_B"/>
    <property type="match status" value="1"/>
</dbReference>
<protein>
    <submittedName>
        <fullName evidence="2">Rhodanese domain-containing protein</fullName>
    </submittedName>
</protein>
<evidence type="ECO:0000313" key="2">
    <source>
        <dbReference type="EMBL" id="AGO88014.1"/>
    </source>
</evidence>
<dbReference type="SMART" id="SM00450">
    <property type="entry name" value="RHOD"/>
    <property type="match status" value="1"/>
</dbReference>
<dbReference type="PANTHER" id="PTHR43084:SF7">
    <property type="entry name" value="BETA-LACTAMASE DOMAIN PROTEIN"/>
    <property type="match status" value="1"/>
</dbReference>
<sequence length="313" mass="35433">MSRSYVYSSEDLFSDLINKTDFHLLDVRNEDDFSSFQVESPYTFEMSNIPYFDFIEEEKASVARIPKEKPVKIVCAKEGSAQYVGDILTANGFSDVGYLSGGIKTWGELLTPVRINPESDEYGLYQFIRPGKACLSYGVVYNNQMAVVDPSRNINFYTRFAQSHDAIITQVVETHAHADHLSGGMEISGDDKAEMLVHKLDFPDSPFSYVSLEHQEKVTLCGDGPQMDVYHTPGHTEGSVTYFIDGKYLITGDTLFIISAGRPDLGGKAENWFVIYTKPLFTNMPNCPVMPPFYRPIMSPGKRRMRTFVLWRR</sequence>
<evidence type="ECO:0000259" key="1">
    <source>
        <dbReference type="PROSITE" id="PS50206"/>
    </source>
</evidence>
<dbReference type="InterPro" id="IPR001279">
    <property type="entry name" value="Metallo-B-lactamas"/>
</dbReference>
<dbReference type="GO" id="GO:0006749">
    <property type="term" value="P:glutathione metabolic process"/>
    <property type="evidence" value="ECO:0007669"/>
    <property type="project" value="TreeGrafter"/>
</dbReference>
<dbReference type="InterPro" id="IPR051682">
    <property type="entry name" value="Mito_Persulfide_Diox"/>
</dbReference>
<dbReference type="Gene3D" id="3.40.250.10">
    <property type="entry name" value="Rhodanese-like domain"/>
    <property type="match status" value="1"/>
</dbReference>
<dbReference type="SUPFAM" id="SSF56281">
    <property type="entry name" value="Metallo-hydrolase/oxidoreductase"/>
    <property type="match status" value="1"/>
</dbReference>
<dbReference type="PROSITE" id="PS50206">
    <property type="entry name" value="RHODANESE_3"/>
    <property type="match status" value="1"/>
</dbReference>
<dbReference type="GO" id="GO:0070813">
    <property type="term" value="P:hydrogen sulfide metabolic process"/>
    <property type="evidence" value="ECO:0007669"/>
    <property type="project" value="TreeGrafter"/>
</dbReference>
<organism evidence="2">
    <name type="scientific">uncultured bacterium 122006-I05</name>
    <dbReference type="NCBI Taxonomy" id="1343837"/>
    <lineage>
        <taxon>Bacteria</taxon>
        <taxon>environmental samples</taxon>
    </lineage>
</organism>
<reference evidence="2" key="1">
    <citation type="journal article" date="2014" name="ISME J.">
        <title>Genomic properties of Marine Group A bacteria indicate a role in the marine sulfur cycle.</title>
        <authorList>
            <person name="Wright J.J."/>
            <person name="Mewis K."/>
            <person name="Hanson N.W."/>
            <person name="Konwar K.M."/>
            <person name="Maas K.R."/>
            <person name="Hallam S.J."/>
        </authorList>
    </citation>
    <scope>NUCLEOTIDE SEQUENCE</scope>
</reference>
<dbReference type="SUPFAM" id="SSF52821">
    <property type="entry name" value="Rhodanese/Cell cycle control phosphatase"/>
    <property type="match status" value="1"/>
</dbReference>
<dbReference type="GO" id="GO:0050313">
    <property type="term" value="F:sulfur dioxygenase activity"/>
    <property type="evidence" value="ECO:0007669"/>
    <property type="project" value="TreeGrafter"/>
</dbReference>
<feature type="domain" description="Rhodanese" evidence="1">
    <location>
        <begin position="18"/>
        <end position="112"/>
    </location>
</feature>
<dbReference type="Gene3D" id="3.60.15.10">
    <property type="entry name" value="Ribonuclease Z/Hydroxyacylglutathione hydrolase-like"/>
    <property type="match status" value="1"/>
</dbReference>